<reference evidence="4" key="1">
    <citation type="journal article" date="2023" name="G3 (Bethesda)">
        <title>A reference genome for the long-term kleptoplast-retaining sea slug Elysia crispata morphotype clarki.</title>
        <authorList>
            <person name="Eastman K.E."/>
            <person name="Pendleton A.L."/>
            <person name="Shaikh M.A."/>
            <person name="Suttiyut T."/>
            <person name="Ogas R."/>
            <person name="Tomko P."/>
            <person name="Gavelis G."/>
            <person name="Widhalm J.R."/>
            <person name="Wisecaver J.H."/>
        </authorList>
    </citation>
    <scope>NUCLEOTIDE SEQUENCE</scope>
    <source>
        <strain evidence="4">ECLA1</strain>
    </source>
</reference>
<dbReference type="InterPro" id="IPR002219">
    <property type="entry name" value="PKC_DAG/PE"/>
</dbReference>
<comment type="caution">
    <text evidence="4">The sequence shown here is derived from an EMBL/GenBank/DDBJ whole genome shotgun (WGS) entry which is preliminary data.</text>
</comment>
<gene>
    <name evidence="4" type="ORF">RRG08_022658</name>
</gene>
<evidence type="ECO:0000313" key="5">
    <source>
        <dbReference type="Proteomes" id="UP001283361"/>
    </source>
</evidence>
<name>A0AAE0Z1S8_9GAST</name>
<dbReference type="SUPFAM" id="SSF57889">
    <property type="entry name" value="Cysteine-rich domain"/>
    <property type="match status" value="1"/>
</dbReference>
<dbReference type="EMBL" id="JAWDGP010004927">
    <property type="protein sequence ID" value="KAK3761259.1"/>
    <property type="molecule type" value="Genomic_DNA"/>
</dbReference>
<dbReference type="Gene3D" id="3.30.60.20">
    <property type="match status" value="1"/>
</dbReference>
<dbReference type="PANTHER" id="PTHR13944">
    <property type="entry name" value="AGAP007712-PA"/>
    <property type="match status" value="1"/>
</dbReference>
<sequence length="197" mass="21986">MLKASPRVMSASKVSIINKEKESKSKHRFVAISFSNATACDVCNKPMANKSALRCENCLVNVHEHNCKDQYTQCDKNRSKVSGCLVFSFACIWARCRPRCPSASGLDSFIVYETPAMTIQAPKPTAKLFALYKTILDSFTIGSWADNRILELIIHPACVPHTVSRKIQSDSDRPMYIFGSGYWGHVAPMTFKINEAV</sequence>
<dbReference type="SMART" id="SM00109">
    <property type="entry name" value="C1"/>
    <property type="match status" value="1"/>
</dbReference>
<feature type="domain" description="Phorbol-ester/DAG-type" evidence="3">
    <location>
        <begin position="26"/>
        <end position="74"/>
    </location>
</feature>
<evidence type="ECO:0000256" key="2">
    <source>
        <dbReference type="ARBA" id="ARBA00022833"/>
    </source>
</evidence>
<organism evidence="4 5">
    <name type="scientific">Elysia crispata</name>
    <name type="common">lettuce slug</name>
    <dbReference type="NCBI Taxonomy" id="231223"/>
    <lineage>
        <taxon>Eukaryota</taxon>
        <taxon>Metazoa</taxon>
        <taxon>Spiralia</taxon>
        <taxon>Lophotrochozoa</taxon>
        <taxon>Mollusca</taxon>
        <taxon>Gastropoda</taxon>
        <taxon>Heterobranchia</taxon>
        <taxon>Euthyneura</taxon>
        <taxon>Panpulmonata</taxon>
        <taxon>Sacoglossa</taxon>
        <taxon>Placobranchoidea</taxon>
        <taxon>Plakobranchidae</taxon>
        <taxon>Elysia</taxon>
    </lineage>
</organism>
<dbReference type="InterPro" id="IPR046349">
    <property type="entry name" value="C1-like_sf"/>
</dbReference>
<dbReference type="GO" id="GO:0035023">
    <property type="term" value="P:regulation of Rho protein signal transduction"/>
    <property type="evidence" value="ECO:0007669"/>
    <property type="project" value="TreeGrafter"/>
</dbReference>
<dbReference type="PROSITE" id="PS50081">
    <property type="entry name" value="ZF_DAG_PE_2"/>
    <property type="match status" value="1"/>
</dbReference>
<dbReference type="PANTHER" id="PTHR13944:SF21">
    <property type="entry name" value="CYSTS, ISOFORM C"/>
    <property type="match status" value="1"/>
</dbReference>
<dbReference type="InterPro" id="IPR051632">
    <property type="entry name" value="Rho_GEF"/>
</dbReference>
<proteinExistence type="predicted"/>
<dbReference type="GO" id="GO:0046872">
    <property type="term" value="F:metal ion binding"/>
    <property type="evidence" value="ECO:0007669"/>
    <property type="project" value="UniProtKB-KW"/>
</dbReference>
<evidence type="ECO:0000256" key="1">
    <source>
        <dbReference type="ARBA" id="ARBA00022723"/>
    </source>
</evidence>
<keyword evidence="1" id="KW-0479">Metal-binding</keyword>
<dbReference type="Pfam" id="PF00130">
    <property type="entry name" value="C1_1"/>
    <property type="match status" value="1"/>
</dbReference>
<protein>
    <recommendedName>
        <fullName evidence="3">Phorbol-ester/DAG-type domain-containing protein</fullName>
    </recommendedName>
</protein>
<evidence type="ECO:0000259" key="3">
    <source>
        <dbReference type="PROSITE" id="PS50081"/>
    </source>
</evidence>
<evidence type="ECO:0000313" key="4">
    <source>
        <dbReference type="EMBL" id="KAK3761259.1"/>
    </source>
</evidence>
<dbReference type="Proteomes" id="UP001283361">
    <property type="component" value="Unassembled WGS sequence"/>
</dbReference>
<keyword evidence="5" id="KW-1185">Reference proteome</keyword>
<dbReference type="CDD" id="cd20815">
    <property type="entry name" value="C1_p190RhoGEF-like"/>
    <property type="match status" value="1"/>
</dbReference>
<dbReference type="AlphaFoldDB" id="A0AAE0Z1S8"/>
<accession>A0AAE0Z1S8</accession>
<keyword evidence="2" id="KW-0862">Zinc</keyword>